<reference evidence="1 2" key="1">
    <citation type="journal article" date="2015" name="Genome Announc.">
        <title>Complete Genome Sequence of the Novel Leech Symbiont Mucinivorans hirudinis M3T.</title>
        <authorList>
            <person name="Nelson M.C."/>
            <person name="Bomar L."/>
            <person name="Graf J."/>
        </authorList>
    </citation>
    <scope>NUCLEOTIDE SEQUENCE [LARGE SCALE GENOMIC DNA]</scope>
    <source>
        <strain evidence="2">M3</strain>
    </source>
</reference>
<organism evidence="1 2">
    <name type="scientific">Mucinivorans hirudinis</name>
    <dbReference type="NCBI Taxonomy" id="1433126"/>
    <lineage>
        <taxon>Bacteria</taxon>
        <taxon>Pseudomonadati</taxon>
        <taxon>Bacteroidota</taxon>
        <taxon>Bacteroidia</taxon>
        <taxon>Bacteroidales</taxon>
        <taxon>Rikenellaceae</taxon>
        <taxon>Mucinivorans</taxon>
    </lineage>
</organism>
<evidence type="ECO:0000313" key="1">
    <source>
        <dbReference type="EMBL" id="CDN31898.1"/>
    </source>
</evidence>
<protein>
    <submittedName>
        <fullName evidence="1">Uncharacterized protein</fullName>
    </submittedName>
</protein>
<evidence type="ECO:0000313" key="2">
    <source>
        <dbReference type="Proteomes" id="UP000027616"/>
    </source>
</evidence>
<gene>
    <name evidence="1" type="ORF">BN938_1818</name>
</gene>
<dbReference type="AlphaFoldDB" id="A0A060RD50"/>
<sequence length="56" mass="6323">MATKTVYITVRLDIENDKVEQITDEDVQELIAETDYSFGSMGDFKITDTEICGTND</sequence>
<dbReference type="Proteomes" id="UP000027616">
    <property type="component" value="Chromosome I"/>
</dbReference>
<proteinExistence type="predicted"/>
<dbReference type="eggNOG" id="ENOG5034777">
    <property type="taxonomic scope" value="Bacteria"/>
</dbReference>
<dbReference type="KEGG" id="rbc:BN938_1818"/>
<dbReference type="HOGENOM" id="CLU_2950684_0_0_10"/>
<dbReference type="EMBL" id="HG934468">
    <property type="protein sequence ID" value="CDN31898.1"/>
    <property type="molecule type" value="Genomic_DNA"/>
</dbReference>
<keyword evidence="2" id="KW-1185">Reference proteome</keyword>
<name>A0A060RD50_9BACT</name>
<dbReference type="STRING" id="1433126.BN938_1818"/>
<accession>A0A060RD50</accession>